<evidence type="ECO:0000313" key="4">
    <source>
        <dbReference type="Proteomes" id="UP001055219"/>
    </source>
</evidence>
<feature type="compositionally biased region" description="Acidic residues" evidence="1">
    <location>
        <begin position="337"/>
        <end position="349"/>
    </location>
</feature>
<keyword evidence="4" id="KW-1185">Reference proteome</keyword>
<sequence length="428" mass="44850">MKMNAGILGALFGLAGLASAHMEMKNPPPFRSKFNDFTTDVDYSMTSPLDAGGSNFPCKGYHSLMGTPQGQSVVNYQPGQTYTFTITGGTPHDGGSCQASLSYDSGKTWTVIHSYIGNCPISAGDTNYDFTVPNDTPAGEALFGWSWFNKIGNREMYMNCAVVTIGGGKKRADVDARAAGDAFASRPAMFVANVGNGCGTTETKDLEFPNPGPDVTRKTPQDQTAPPTGTCAEGAKAPAPEPEPQPEPEAPQEPEQPTTAEPKPTKTMSVSPTPPSSSPSVSPTMPSLPPSSSASKNINSPTSSPGGVFITVPASDKPTTLATSVRTADPPAPTNDDAGDKDDGQSDEGLMDIGSACDREGEWNCIDEGTSYQRCASGIWSDRMAPYAGTVCKVGRSDSLIIARARSPAPNYGKVLRASRIAARQARV</sequence>
<organism evidence="3 4">
    <name type="scientific">Emericellopsis cladophorae</name>
    <dbReference type="NCBI Taxonomy" id="2686198"/>
    <lineage>
        <taxon>Eukaryota</taxon>
        <taxon>Fungi</taxon>
        <taxon>Dikarya</taxon>
        <taxon>Ascomycota</taxon>
        <taxon>Pezizomycotina</taxon>
        <taxon>Sordariomycetes</taxon>
        <taxon>Hypocreomycetidae</taxon>
        <taxon>Hypocreales</taxon>
        <taxon>Bionectriaceae</taxon>
        <taxon>Emericellopsis</taxon>
    </lineage>
</organism>
<feature type="chain" id="PRO_5040309913" evidence="2">
    <location>
        <begin position="21"/>
        <end position="428"/>
    </location>
</feature>
<dbReference type="PANTHER" id="PTHR36182:SF1">
    <property type="entry name" value="PROTEIN, PUTATIVE (AFU_ORTHOLOGUE AFUA_6G10930)-RELATED"/>
    <property type="match status" value="1"/>
</dbReference>
<gene>
    <name evidence="3" type="ORF">J7T54_004994</name>
</gene>
<accession>A0A9P9Y1F6</accession>
<reference evidence="3" key="2">
    <citation type="submission" date="2022-07" db="EMBL/GenBank/DDBJ databases">
        <authorList>
            <person name="Goncalves M.F.M."/>
            <person name="Hilario S."/>
            <person name="Van De Peer Y."/>
            <person name="Esteves A.C."/>
            <person name="Alves A."/>
        </authorList>
    </citation>
    <scope>NUCLEOTIDE SEQUENCE</scope>
    <source>
        <strain evidence="3">MUM 19.33</strain>
    </source>
</reference>
<feature type="compositionally biased region" description="Low complexity" evidence="1">
    <location>
        <begin position="253"/>
        <end position="271"/>
    </location>
</feature>
<feature type="compositionally biased region" description="Polar residues" evidence="1">
    <location>
        <begin position="294"/>
        <end position="305"/>
    </location>
</feature>
<dbReference type="AlphaFoldDB" id="A0A9P9Y1F6"/>
<reference evidence="3" key="1">
    <citation type="journal article" date="2021" name="J Fungi (Basel)">
        <title>Genomic and Metabolomic Analyses of the Marine Fungus Emericellopsis cladophorae: Insights into Saltwater Adaptability Mechanisms and Its Biosynthetic Potential.</title>
        <authorList>
            <person name="Goncalves M.F.M."/>
            <person name="Hilario S."/>
            <person name="Van de Peer Y."/>
            <person name="Esteves A.C."/>
            <person name="Alves A."/>
        </authorList>
    </citation>
    <scope>NUCLEOTIDE SEQUENCE</scope>
    <source>
        <strain evidence="3">MUM 19.33</strain>
    </source>
</reference>
<protein>
    <submittedName>
        <fullName evidence="3">RNA polymerase Rpb1 repeat domain-containing protein</fullName>
    </submittedName>
</protein>
<evidence type="ECO:0000256" key="2">
    <source>
        <dbReference type="SAM" id="SignalP"/>
    </source>
</evidence>
<dbReference type="Gene3D" id="2.70.50.70">
    <property type="match status" value="1"/>
</dbReference>
<feature type="region of interest" description="Disordered" evidence="1">
    <location>
        <begin position="201"/>
        <end position="349"/>
    </location>
</feature>
<comment type="caution">
    <text evidence="3">The sequence shown here is derived from an EMBL/GenBank/DDBJ whole genome shotgun (WGS) entry which is preliminary data.</text>
</comment>
<dbReference type="RefSeq" id="XP_051362684.1">
    <property type="nucleotide sequence ID" value="XM_051506039.1"/>
</dbReference>
<dbReference type="Proteomes" id="UP001055219">
    <property type="component" value="Unassembled WGS sequence"/>
</dbReference>
<feature type="compositionally biased region" description="Polar residues" evidence="1">
    <location>
        <begin position="317"/>
        <end position="326"/>
    </location>
</feature>
<proteinExistence type="predicted"/>
<evidence type="ECO:0000313" key="3">
    <source>
        <dbReference type="EMBL" id="KAI6781828.1"/>
    </source>
</evidence>
<dbReference type="PANTHER" id="PTHR36182">
    <property type="entry name" value="PROTEIN, PUTATIVE (AFU_ORTHOLOGUE AFUA_6G10930)-RELATED"/>
    <property type="match status" value="1"/>
</dbReference>
<dbReference type="EMBL" id="JAGIXG020000018">
    <property type="protein sequence ID" value="KAI6781828.1"/>
    <property type="molecule type" value="Genomic_DNA"/>
</dbReference>
<dbReference type="GeneID" id="75831480"/>
<evidence type="ECO:0000256" key="1">
    <source>
        <dbReference type="SAM" id="MobiDB-lite"/>
    </source>
</evidence>
<name>A0A9P9Y1F6_9HYPO</name>
<feature type="signal peptide" evidence="2">
    <location>
        <begin position="1"/>
        <end position="20"/>
    </location>
</feature>
<feature type="compositionally biased region" description="Low complexity" evidence="1">
    <location>
        <begin position="278"/>
        <end position="293"/>
    </location>
</feature>
<dbReference type="OrthoDB" id="2342176at2759"/>
<keyword evidence="2" id="KW-0732">Signal</keyword>